<gene>
    <name evidence="1" type="ORF">ACFQZM_20175</name>
</gene>
<dbReference type="CDD" id="cd00093">
    <property type="entry name" value="HTH_XRE"/>
    <property type="match status" value="1"/>
</dbReference>
<protein>
    <submittedName>
        <fullName evidence="1">Helix-turn-helix domain-containing protein</fullName>
    </submittedName>
</protein>
<proteinExistence type="predicted"/>
<dbReference type="Pfam" id="PF13560">
    <property type="entry name" value="HTH_31"/>
    <property type="match status" value="1"/>
</dbReference>
<dbReference type="Proteomes" id="UP001597063">
    <property type="component" value="Unassembled WGS sequence"/>
</dbReference>
<accession>A0ABW2XPN6</accession>
<dbReference type="EMBL" id="JBHTGP010000011">
    <property type="protein sequence ID" value="MFD0686827.1"/>
    <property type="molecule type" value="Genomic_DNA"/>
</dbReference>
<dbReference type="InterPro" id="IPR010982">
    <property type="entry name" value="Lambda_DNA-bd_dom_sf"/>
</dbReference>
<name>A0ABW2XPN6_9ACTN</name>
<comment type="caution">
    <text evidence="1">The sequence shown here is derived from an EMBL/GenBank/DDBJ whole genome shotgun (WGS) entry which is preliminary data.</text>
</comment>
<organism evidence="1 2">
    <name type="scientific">Actinomadura fibrosa</name>
    <dbReference type="NCBI Taxonomy" id="111802"/>
    <lineage>
        <taxon>Bacteria</taxon>
        <taxon>Bacillati</taxon>
        <taxon>Actinomycetota</taxon>
        <taxon>Actinomycetes</taxon>
        <taxon>Streptosporangiales</taxon>
        <taxon>Thermomonosporaceae</taxon>
        <taxon>Actinomadura</taxon>
    </lineage>
</organism>
<dbReference type="InterPro" id="IPR001387">
    <property type="entry name" value="Cro/C1-type_HTH"/>
</dbReference>
<sequence length="285" mass="31211">MDDARYGPIELPTRAWALDDVRAALTSRDVSAILRAAQQHAGVTQSRLAIATGLGQGRTNEIVNGRRTVVRLDVFERIADGLTMPDHARALLGLAPRRAAEAPAVTGHAEIATVYPSQADVAREMRQRAATASAVDILAVRVLGLVALNDSLLRGPLTGRDTPVDVRVLLLDPDAPSAVVRAEEITESVESFAAGTRLSLARLAELYTHPRVRLEVRLYDELPTWRMVAFDDVLFLSAFSAAHEGHRSGGYKLTASEDGVLHAGFRRQYDDMWRRARRPGKGHDW</sequence>
<dbReference type="Gene3D" id="1.10.260.40">
    <property type="entry name" value="lambda repressor-like DNA-binding domains"/>
    <property type="match status" value="1"/>
</dbReference>
<dbReference type="RefSeq" id="WP_207400022.1">
    <property type="nucleotide sequence ID" value="NZ_CAACUY010000111.1"/>
</dbReference>
<evidence type="ECO:0000313" key="1">
    <source>
        <dbReference type="EMBL" id="MFD0686827.1"/>
    </source>
</evidence>
<reference evidence="2" key="1">
    <citation type="journal article" date="2019" name="Int. J. Syst. Evol. Microbiol.">
        <title>The Global Catalogue of Microorganisms (GCM) 10K type strain sequencing project: providing services to taxonomists for standard genome sequencing and annotation.</title>
        <authorList>
            <consortium name="The Broad Institute Genomics Platform"/>
            <consortium name="The Broad Institute Genome Sequencing Center for Infectious Disease"/>
            <person name="Wu L."/>
            <person name="Ma J."/>
        </authorList>
    </citation>
    <scope>NUCLEOTIDE SEQUENCE [LARGE SCALE GENOMIC DNA]</scope>
    <source>
        <strain evidence="2">JCM 9371</strain>
    </source>
</reference>
<keyword evidence="2" id="KW-1185">Reference proteome</keyword>
<evidence type="ECO:0000313" key="2">
    <source>
        <dbReference type="Proteomes" id="UP001597063"/>
    </source>
</evidence>
<dbReference type="SUPFAM" id="SSF47413">
    <property type="entry name" value="lambda repressor-like DNA-binding domains"/>
    <property type="match status" value="1"/>
</dbReference>